<protein>
    <submittedName>
        <fullName evidence="1">Uncharacterized protein</fullName>
    </submittedName>
</protein>
<proteinExistence type="predicted"/>
<comment type="caution">
    <text evidence="1">The sequence shown here is derived from an EMBL/GenBank/DDBJ whole genome shotgun (WGS) entry which is preliminary data.</text>
</comment>
<organism evidence="1">
    <name type="scientific">termite gut metagenome</name>
    <dbReference type="NCBI Taxonomy" id="433724"/>
    <lineage>
        <taxon>unclassified sequences</taxon>
        <taxon>metagenomes</taxon>
        <taxon>organismal metagenomes</taxon>
    </lineage>
</organism>
<accession>A0A5J4Q167</accession>
<reference evidence="1" key="1">
    <citation type="submission" date="2019-03" db="EMBL/GenBank/DDBJ databases">
        <title>Single cell metagenomics reveals metabolic interactions within the superorganism composed of flagellate Streblomastix strix and complex community of Bacteroidetes bacteria on its surface.</title>
        <authorList>
            <person name="Treitli S.C."/>
            <person name="Kolisko M."/>
            <person name="Husnik F."/>
            <person name="Keeling P."/>
            <person name="Hampl V."/>
        </authorList>
    </citation>
    <scope>NUCLEOTIDE SEQUENCE</scope>
    <source>
        <strain evidence="1">STM</strain>
    </source>
</reference>
<dbReference type="EMBL" id="SNRY01005527">
    <property type="protein sequence ID" value="KAA6314729.1"/>
    <property type="molecule type" value="Genomic_DNA"/>
</dbReference>
<sequence length="49" mass="6063">MSAVIPFIRIKHRNLSYSFYLCRDLREANYYGKIIYSAYPYWKFGRYDL</sequence>
<gene>
    <name evidence="1" type="ORF">EZS27_034699</name>
</gene>
<evidence type="ECO:0000313" key="1">
    <source>
        <dbReference type="EMBL" id="KAA6314729.1"/>
    </source>
</evidence>
<dbReference type="AlphaFoldDB" id="A0A5J4Q167"/>
<name>A0A5J4Q167_9ZZZZ</name>